<feature type="chain" id="PRO_5026662836" evidence="2">
    <location>
        <begin position="25"/>
        <end position="139"/>
    </location>
</feature>
<gene>
    <name evidence="3" type="ORF">F6X53_03090</name>
</gene>
<sequence length="139" mass="15165">MLPQFLSRLAGLAALAFLAGPALAADFDGPYPPPRPDLEDEVVRRPPPPPPEPVFHGPRFSAGPRFDPPPADECRTFVKRRFDAYGDEVVRRVRVCDERPGFGRGPRFGPDPLAAGGYGPPHPVPPGEIPEGRWGGPRW</sequence>
<dbReference type="Proteomes" id="UP000474159">
    <property type="component" value="Unassembled WGS sequence"/>
</dbReference>
<proteinExistence type="predicted"/>
<keyword evidence="4" id="KW-1185">Reference proteome</keyword>
<evidence type="ECO:0000256" key="1">
    <source>
        <dbReference type="SAM" id="MobiDB-lite"/>
    </source>
</evidence>
<evidence type="ECO:0000313" key="3">
    <source>
        <dbReference type="EMBL" id="KAB1081309.1"/>
    </source>
</evidence>
<evidence type="ECO:0000313" key="4">
    <source>
        <dbReference type="Proteomes" id="UP000474159"/>
    </source>
</evidence>
<dbReference type="EMBL" id="VZZK01000002">
    <property type="protein sequence ID" value="KAB1081309.1"/>
    <property type="molecule type" value="Genomic_DNA"/>
</dbReference>
<feature type="region of interest" description="Disordered" evidence="1">
    <location>
        <begin position="100"/>
        <end position="139"/>
    </location>
</feature>
<comment type="caution">
    <text evidence="3">The sequence shown here is derived from an EMBL/GenBank/DDBJ whole genome shotgun (WGS) entry which is preliminary data.</text>
</comment>
<keyword evidence="2" id="KW-0732">Signal</keyword>
<dbReference type="AlphaFoldDB" id="A0A6L3T3B1"/>
<dbReference type="OrthoDB" id="8005255at2"/>
<feature type="region of interest" description="Disordered" evidence="1">
    <location>
        <begin position="26"/>
        <end position="70"/>
    </location>
</feature>
<reference evidence="3 4" key="1">
    <citation type="submission" date="2019-09" db="EMBL/GenBank/DDBJ databases">
        <title>YIM 48816 draft genome.</title>
        <authorList>
            <person name="Jiang L."/>
        </authorList>
    </citation>
    <scope>NUCLEOTIDE SEQUENCE [LARGE SCALE GENOMIC DNA]</scope>
    <source>
        <strain evidence="3 4">YIM 48816</strain>
    </source>
</reference>
<evidence type="ECO:0000256" key="2">
    <source>
        <dbReference type="SAM" id="SignalP"/>
    </source>
</evidence>
<feature type="signal peptide" evidence="2">
    <location>
        <begin position="1"/>
        <end position="24"/>
    </location>
</feature>
<accession>A0A6L3T3B1</accession>
<protein>
    <submittedName>
        <fullName evidence="3">Uncharacterized protein</fullName>
    </submittedName>
</protein>
<dbReference type="RefSeq" id="WP_150997117.1">
    <property type="nucleotide sequence ID" value="NZ_BPQY01000452.1"/>
</dbReference>
<name>A0A6L3T3B1_9HYPH</name>
<organism evidence="3 4">
    <name type="scientific">Methylobacterium soli</name>
    <dbReference type="NCBI Taxonomy" id="553447"/>
    <lineage>
        <taxon>Bacteria</taxon>
        <taxon>Pseudomonadati</taxon>
        <taxon>Pseudomonadota</taxon>
        <taxon>Alphaproteobacteria</taxon>
        <taxon>Hyphomicrobiales</taxon>
        <taxon>Methylobacteriaceae</taxon>
        <taxon>Methylobacterium</taxon>
    </lineage>
</organism>